<comment type="subcellular location">
    <subcellularLocation>
        <location evidence="1 9">Cell inner membrane</location>
        <topology evidence="1 9">Multi-pass membrane protein</topology>
    </subcellularLocation>
</comment>
<gene>
    <name evidence="11" type="ORF">P1J78_23225</name>
</gene>
<dbReference type="PANTHER" id="PTHR35011:SF10">
    <property type="entry name" value="TRAP TRANSPORTER SMALL PERMEASE PROTEIN"/>
    <property type="match status" value="1"/>
</dbReference>
<evidence type="ECO:0000256" key="1">
    <source>
        <dbReference type="ARBA" id="ARBA00004429"/>
    </source>
</evidence>
<reference evidence="11" key="1">
    <citation type="submission" date="2023-03" db="EMBL/GenBank/DDBJ databases">
        <title>Multiphase analysis and comparison of six strains from genera Psychromarinibacter, Lutimaribacter, and Maritimibacter, including a novel species: Psychromarinibacter sediminicola sp. nov.</title>
        <authorList>
            <person name="Wang Y.-H."/>
            <person name="Ye M.-Q."/>
            <person name="Du Z.-J."/>
        </authorList>
    </citation>
    <scope>NUCLEOTIDE SEQUENCE</scope>
    <source>
        <strain evidence="11">C21-152</strain>
    </source>
</reference>
<dbReference type="PANTHER" id="PTHR35011">
    <property type="entry name" value="2,3-DIKETO-L-GULONATE TRAP TRANSPORTER SMALL PERMEASE PROTEIN YIAM"/>
    <property type="match status" value="1"/>
</dbReference>
<keyword evidence="4 9" id="KW-0997">Cell inner membrane</keyword>
<evidence type="ECO:0000256" key="3">
    <source>
        <dbReference type="ARBA" id="ARBA00022475"/>
    </source>
</evidence>
<keyword evidence="2 9" id="KW-0813">Transport</keyword>
<comment type="similarity">
    <text evidence="8 9">Belongs to the TRAP transporter small permease family.</text>
</comment>
<comment type="caution">
    <text evidence="11">The sequence shown here is derived from an EMBL/GenBank/DDBJ whole genome shotgun (WGS) entry which is preliminary data.</text>
</comment>
<name>A0AAE3NXV9_9RHOB</name>
<protein>
    <recommendedName>
        <fullName evidence="9">TRAP transporter small permease protein</fullName>
    </recommendedName>
</protein>
<dbReference type="InterPro" id="IPR055348">
    <property type="entry name" value="DctQ"/>
</dbReference>
<dbReference type="GO" id="GO:0022857">
    <property type="term" value="F:transmembrane transporter activity"/>
    <property type="evidence" value="ECO:0007669"/>
    <property type="project" value="UniProtKB-UniRule"/>
</dbReference>
<dbReference type="InterPro" id="IPR007387">
    <property type="entry name" value="TRAP_DctQ"/>
</dbReference>
<accession>A0AAE3NXV9</accession>
<dbReference type="GO" id="GO:0005886">
    <property type="term" value="C:plasma membrane"/>
    <property type="evidence" value="ECO:0007669"/>
    <property type="project" value="UniProtKB-SubCell"/>
</dbReference>
<evidence type="ECO:0000256" key="2">
    <source>
        <dbReference type="ARBA" id="ARBA00022448"/>
    </source>
</evidence>
<comment type="subunit">
    <text evidence="9">The complex comprises the extracytoplasmic solute receptor protein and the two transmembrane proteins.</text>
</comment>
<dbReference type="AlphaFoldDB" id="A0AAE3NXV9"/>
<organism evidence="11 12">
    <name type="scientific">Psychromarinibacter sediminicola</name>
    <dbReference type="NCBI Taxonomy" id="3033385"/>
    <lineage>
        <taxon>Bacteria</taxon>
        <taxon>Pseudomonadati</taxon>
        <taxon>Pseudomonadota</taxon>
        <taxon>Alphaproteobacteria</taxon>
        <taxon>Rhodobacterales</taxon>
        <taxon>Paracoccaceae</taxon>
        <taxon>Psychromarinibacter</taxon>
    </lineage>
</organism>
<evidence type="ECO:0000256" key="6">
    <source>
        <dbReference type="ARBA" id="ARBA00022989"/>
    </source>
</evidence>
<evidence type="ECO:0000256" key="4">
    <source>
        <dbReference type="ARBA" id="ARBA00022519"/>
    </source>
</evidence>
<evidence type="ECO:0000256" key="9">
    <source>
        <dbReference type="RuleBase" id="RU369079"/>
    </source>
</evidence>
<evidence type="ECO:0000313" key="12">
    <source>
        <dbReference type="Proteomes" id="UP001220964"/>
    </source>
</evidence>
<feature type="transmembrane region" description="Helical" evidence="9">
    <location>
        <begin position="89"/>
        <end position="110"/>
    </location>
</feature>
<feature type="transmembrane region" description="Helical" evidence="9">
    <location>
        <begin position="46"/>
        <end position="68"/>
    </location>
</feature>
<keyword evidence="7 9" id="KW-0472">Membrane</keyword>
<dbReference type="Pfam" id="PF04290">
    <property type="entry name" value="DctQ"/>
    <property type="match status" value="1"/>
</dbReference>
<keyword evidence="3" id="KW-1003">Cell membrane</keyword>
<dbReference type="EMBL" id="JARGYC010000113">
    <property type="protein sequence ID" value="MDF0603644.1"/>
    <property type="molecule type" value="Genomic_DNA"/>
</dbReference>
<evidence type="ECO:0000259" key="10">
    <source>
        <dbReference type="Pfam" id="PF04290"/>
    </source>
</evidence>
<keyword evidence="5 9" id="KW-0812">Transmembrane</keyword>
<comment type="caution">
    <text evidence="9">Lacks conserved residue(s) required for the propagation of feature annotation.</text>
</comment>
<feature type="domain" description="Tripartite ATP-independent periplasmic transporters DctQ component" evidence="10">
    <location>
        <begin position="26"/>
        <end position="157"/>
    </location>
</feature>
<proteinExistence type="inferred from homology"/>
<keyword evidence="12" id="KW-1185">Reference proteome</keyword>
<evidence type="ECO:0000256" key="8">
    <source>
        <dbReference type="ARBA" id="ARBA00038436"/>
    </source>
</evidence>
<feature type="transmembrane region" description="Helical" evidence="9">
    <location>
        <begin position="130"/>
        <end position="156"/>
    </location>
</feature>
<evidence type="ECO:0000256" key="7">
    <source>
        <dbReference type="ARBA" id="ARBA00023136"/>
    </source>
</evidence>
<dbReference type="Proteomes" id="UP001220964">
    <property type="component" value="Unassembled WGS sequence"/>
</dbReference>
<keyword evidence="6 9" id="KW-1133">Transmembrane helix</keyword>
<dbReference type="GO" id="GO:0015740">
    <property type="term" value="P:C4-dicarboxylate transport"/>
    <property type="evidence" value="ECO:0007669"/>
    <property type="project" value="TreeGrafter"/>
</dbReference>
<dbReference type="RefSeq" id="WP_275569760.1">
    <property type="nucleotide sequence ID" value="NZ_JARGYC010000113.1"/>
</dbReference>
<evidence type="ECO:0000256" key="5">
    <source>
        <dbReference type="ARBA" id="ARBA00022692"/>
    </source>
</evidence>
<sequence>MKTDAGRQPLLARILHMIASLALVVMMLVVVTDVVLRVFFNTPVKGAYDVVEIALLVMVFFGIGPVVARGGEILIDLIDGLVSAAVLRALRLVSAVGTLAVFLFLGWSMVGPARDAYRYGDISLELFLPVWWLWVVAFVGLAGILACTLIALVGALRGSRDDPHDYDEGAL</sequence>
<comment type="function">
    <text evidence="9">Part of the tripartite ATP-independent periplasmic (TRAP) transport system.</text>
</comment>
<evidence type="ECO:0000313" key="11">
    <source>
        <dbReference type="EMBL" id="MDF0603644.1"/>
    </source>
</evidence>